<dbReference type="KEGG" id="aalt:CC77DRAFT_2778"/>
<feature type="signal peptide" evidence="11">
    <location>
        <begin position="1"/>
        <end position="22"/>
    </location>
</feature>
<dbReference type="Gene3D" id="3.20.20.80">
    <property type="entry name" value="Glycosidases"/>
    <property type="match status" value="1"/>
</dbReference>
<dbReference type="FunFam" id="3.20.20.80:FF:000095">
    <property type="entry name" value="Endochitinase B1"/>
    <property type="match status" value="1"/>
</dbReference>
<dbReference type="Gene3D" id="3.10.50.10">
    <property type="match status" value="1"/>
</dbReference>
<dbReference type="AlphaFoldDB" id="A0A177E175"/>
<keyword evidence="5" id="KW-0146">Chitin degradation</keyword>
<dbReference type="PANTHER" id="PTHR11177">
    <property type="entry name" value="CHITINASE"/>
    <property type="match status" value="1"/>
</dbReference>
<evidence type="ECO:0000256" key="11">
    <source>
        <dbReference type="SAM" id="SignalP"/>
    </source>
</evidence>
<evidence type="ECO:0000256" key="2">
    <source>
        <dbReference type="ARBA" id="ARBA00008682"/>
    </source>
</evidence>
<dbReference type="PROSITE" id="PS51910">
    <property type="entry name" value="GH18_2"/>
    <property type="match status" value="1"/>
</dbReference>
<name>A0A177E175_ALTAL</name>
<comment type="catalytic activity">
    <reaction evidence="1">
        <text>Random endo-hydrolysis of N-acetyl-beta-D-glucosaminide (1-&gt;4)-beta-linkages in chitin and chitodextrins.</text>
        <dbReference type="EC" id="3.2.1.14"/>
    </reaction>
</comment>
<dbReference type="InterPro" id="IPR001579">
    <property type="entry name" value="Glyco_hydro_18_chit_AS"/>
</dbReference>
<dbReference type="SUPFAM" id="SSF51445">
    <property type="entry name" value="(Trans)glycosidases"/>
    <property type="match status" value="1"/>
</dbReference>
<feature type="chain" id="PRO_5008060016" description="chitinase" evidence="11">
    <location>
        <begin position="23"/>
        <end position="432"/>
    </location>
</feature>
<dbReference type="VEuPathDB" id="FungiDB:CC77DRAFT_2778"/>
<evidence type="ECO:0000313" key="14">
    <source>
        <dbReference type="Proteomes" id="UP000077248"/>
    </source>
</evidence>
<protein>
    <recommendedName>
        <fullName evidence="3">chitinase</fullName>
        <ecNumber evidence="3">3.2.1.14</ecNumber>
    </recommendedName>
</protein>
<dbReference type="PROSITE" id="PS01095">
    <property type="entry name" value="GH18_1"/>
    <property type="match status" value="1"/>
</dbReference>
<evidence type="ECO:0000256" key="10">
    <source>
        <dbReference type="RuleBase" id="RU000489"/>
    </source>
</evidence>
<evidence type="ECO:0000313" key="13">
    <source>
        <dbReference type="EMBL" id="OAG25714.1"/>
    </source>
</evidence>
<dbReference type="EC" id="3.2.1.14" evidence="3"/>
<dbReference type="SMART" id="SM00636">
    <property type="entry name" value="Glyco_18"/>
    <property type="match status" value="1"/>
</dbReference>
<dbReference type="InterPro" id="IPR011583">
    <property type="entry name" value="Chitinase_II/V-like_cat"/>
</dbReference>
<proteinExistence type="inferred from homology"/>
<evidence type="ECO:0000256" key="9">
    <source>
        <dbReference type="ARBA" id="ARBA00023326"/>
    </source>
</evidence>
<dbReference type="FunFam" id="3.10.50.10:FF:000005">
    <property type="entry name" value="Endochitinase B1"/>
    <property type="match status" value="1"/>
</dbReference>
<dbReference type="CDD" id="cd06548">
    <property type="entry name" value="GH18_chitinase"/>
    <property type="match status" value="1"/>
</dbReference>
<dbReference type="GO" id="GO:0008843">
    <property type="term" value="F:endochitinase activity"/>
    <property type="evidence" value="ECO:0007669"/>
    <property type="project" value="UniProtKB-EC"/>
</dbReference>
<dbReference type="EMBL" id="KV441469">
    <property type="protein sequence ID" value="OAG25714.1"/>
    <property type="molecule type" value="Genomic_DNA"/>
</dbReference>
<keyword evidence="7" id="KW-0119">Carbohydrate metabolism</keyword>
<dbReference type="InterPro" id="IPR050314">
    <property type="entry name" value="Glycosyl_Hydrlase_18"/>
</dbReference>
<gene>
    <name evidence="13" type="ORF">CC77DRAFT_2778</name>
</gene>
<evidence type="ECO:0000256" key="3">
    <source>
        <dbReference type="ARBA" id="ARBA00012729"/>
    </source>
</evidence>
<dbReference type="RefSeq" id="XP_018391135.1">
    <property type="nucleotide sequence ID" value="XM_018530982.1"/>
</dbReference>
<dbReference type="InterPro" id="IPR001223">
    <property type="entry name" value="Glyco_hydro18_cat"/>
</dbReference>
<keyword evidence="11" id="KW-0732">Signal</keyword>
<dbReference type="PANTHER" id="PTHR11177:SF317">
    <property type="entry name" value="CHITINASE 12-RELATED"/>
    <property type="match status" value="1"/>
</dbReference>
<evidence type="ECO:0000259" key="12">
    <source>
        <dbReference type="PROSITE" id="PS51910"/>
    </source>
</evidence>
<evidence type="ECO:0000256" key="7">
    <source>
        <dbReference type="ARBA" id="ARBA00023277"/>
    </source>
</evidence>
<dbReference type="GO" id="GO:0008061">
    <property type="term" value="F:chitin binding"/>
    <property type="evidence" value="ECO:0007669"/>
    <property type="project" value="InterPro"/>
</dbReference>
<dbReference type="STRING" id="5599.A0A177E175"/>
<dbReference type="Pfam" id="PF00704">
    <property type="entry name" value="Glyco_hydro_18"/>
    <property type="match status" value="1"/>
</dbReference>
<keyword evidence="8 10" id="KW-0326">Glycosidase</keyword>
<dbReference type="SUPFAM" id="SSF54556">
    <property type="entry name" value="Chitinase insertion domain"/>
    <property type="match status" value="1"/>
</dbReference>
<dbReference type="GO" id="GO:0006032">
    <property type="term" value="P:chitin catabolic process"/>
    <property type="evidence" value="ECO:0007669"/>
    <property type="project" value="UniProtKB-KW"/>
</dbReference>
<keyword evidence="4 10" id="KW-0378">Hydrolase</keyword>
<evidence type="ECO:0000256" key="8">
    <source>
        <dbReference type="ARBA" id="ARBA00023295"/>
    </source>
</evidence>
<keyword evidence="14" id="KW-1185">Reference proteome</keyword>
<keyword evidence="9" id="KW-0624">Polysaccharide degradation</keyword>
<evidence type="ECO:0000256" key="4">
    <source>
        <dbReference type="ARBA" id="ARBA00022801"/>
    </source>
</evidence>
<organism evidence="13 14">
    <name type="scientific">Alternaria alternata</name>
    <name type="common">Alternaria rot fungus</name>
    <name type="synonym">Torula alternata</name>
    <dbReference type="NCBI Taxonomy" id="5599"/>
    <lineage>
        <taxon>Eukaryota</taxon>
        <taxon>Fungi</taxon>
        <taxon>Dikarya</taxon>
        <taxon>Ascomycota</taxon>
        <taxon>Pezizomycotina</taxon>
        <taxon>Dothideomycetes</taxon>
        <taxon>Pleosporomycetidae</taxon>
        <taxon>Pleosporales</taxon>
        <taxon>Pleosporineae</taxon>
        <taxon>Pleosporaceae</taxon>
        <taxon>Alternaria</taxon>
        <taxon>Alternaria sect. Alternaria</taxon>
        <taxon>Alternaria alternata complex</taxon>
    </lineage>
</organism>
<comment type="similarity">
    <text evidence="2">Belongs to the glycosyl hydrolase 18 family. Chitinase class V subfamily.</text>
</comment>
<keyword evidence="6" id="KW-0325">Glycoprotein</keyword>
<dbReference type="OMA" id="SYPESKY"/>
<reference evidence="13 14" key="1">
    <citation type="submission" date="2016-05" db="EMBL/GenBank/DDBJ databases">
        <title>Comparative analysis of secretome profiles of manganese(II)-oxidizing ascomycete fungi.</title>
        <authorList>
            <consortium name="DOE Joint Genome Institute"/>
            <person name="Zeiner C.A."/>
            <person name="Purvine S.O."/>
            <person name="Zink E.M."/>
            <person name="Wu S."/>
            <person name="Pasa-Tolic L."/>
            <person name="Chaput D.L."/>
            <person name="Haridas S."/>
            <person name="Grigoriev I.V."/>
            <person name="Santelli C.M."/>
            <person name="Hansel C.M."/>
        </authorList>
    </citation>
    <scope>NUCLEOTIDE SEQUENCE [LARGE SCALE GENOMIC DNA]</scope>
    <source>
        <strain evidence="13 14">SRC1lrK2f</strain>
    </source>
</reference>
<feature type="domain" description="GH18" evidence="12">
    <location>
        <begin position="42"/>
        <end position="405"/>
    </location>
</feature>
<sequence length="432" mass="47298">MRAANMLAGVTSLLSFSTLVQAVAIPQGTNYNMTTSSAVSGYKNVAYFVNWAIYGRAYNPQDLPGEELTHVLYAFADVRDTGEVFLTDTWSDTDKHYVNDSWNDVGTNVYGCAKQLFLQKKRNRKLKVLLSIGGWTYSAHFAQPASTAQGRATFASSAVEILKNLGFDGLDIDWEYPSNEAQANNMVLLLQETRRALDAYSAQYAPGQHLLLTVASPAGPTNYNKMKLGAMDQYLDFWNLMAYDYAGSWDTNAGHQANVQPSSSNPTSTPFSTAKAIDDYVAAGVPAAKIVLGMPLYGRSFENTDGPGTPFSGIGQGTWEQGVYDYKKLPLDGCQVKTDDSITASWCYDPTKRVMVTYDTPDIIAKKSQFILGRGLGGGMWWESSSDKPGDASLISTFVKTIGGVDRLDQSANLLNFPESKYQNLREGMPNN</sequence>
<dbReference type="InterPro" id="IPR029070">
    <property type="entry name" value="Chitinase_insertion_sf"/>
</dbReference>
<dbReference type="InterPro" id="IPR017853">
    <property type="entry name" value="GH"/>
</dbReference>
<evidence type="ECO:0000256" key="1">
    <source>
        <dbReference type="ARBA" id="ARBA00000822"/>
    </source>
</evidence>
<evidence type="ECO:0000256" key="5">
    <source>
        <dbReference type="ARBA" id="ARBA00023024"/>
    </source>
</evidence>
<accession>A0A177E175</accession>
<evidence type="ECO:0000256" key="6">
    <source>
        <dbReference type="ARBA" id="ARBA00023180"/>
    </source>
</evidence>
<dbReference type="GeneID" id="29116576"/>
<dbReference type="Proteomes" id="UP000077248">
    <property type="component" value="Unassembled WGS sequence"/>
</dbReference>
<dbReference type="GO" id="GO:0000272">
    <property type="term" value="P:polysaccharide catabolic process"/>
    <property type="evidence" value="ECO:0007669"/>
    <property type="project" value="UniProtKB-KW"/>
</dbReference>
<dbReference type="GO" id="GO:0005576">
    <property type="term" value="C:extracellular region"/>
    <property type="evidence" value="ECO:0007669"/>
    <property type="project" value="TreeGrafter"/>
</dbReference>